<organism evidence="1 2">
    <name type="scientific">Acaulospora colombiana</name>
    <dbReference type="NCBI Taxonomy" id="27376"/>
    <lineage>
        <taxon>Eukaryota</taxon>
        <taxon>Fungi</taxon>
        <taxon>Fungi incertae sedis</taxon>
        <taxon>Mucoromycota</taxon>
        <taxon>Glomeromycotina</taxon>
        <taxon>Glomeromycetes</taxon>
        <taxon>Diversisporales</taxon>
        <taxon>Acaulosporaceae</taxon>
        <taxon>Acaulospora</taxon>
    </lineage>
</organism>
<protein>
    <submittedName>
        <fullName evidence="1">262_t:CDS:1</fullName>
    </submittedName>
</protein>
<reference evidence="1" key="1">
    <citation type="submission" date="2021-06" db="EMBL/GenBank/DDBJ databases">
        <authorList>
            <person name="Kallberg Y."/>
            <person name="Tangrot J."/>
            <person name="Rosling A."/>
        </authorList>
    </citation>
    <scope>NUCLEOTIDE SEQUENCE</scope>
    <source>
        <strain evidence="1">CL356</strain>
    </source>
</reference>
<evidence type="ECO:0000313" key="2">
    <source>
        <dbReference type="Proteomes" id="UP000789525"/>
    </source>
</evidence>
<proteinExistence type="predicted"/>
<dbReference type="EMBL" id="CAJVPT010028572">
    <property type="protein sequence ID" value="CAG8687117.1"/>
    <property type="molecule type" value="Genomic_DNA"/>
</dbReference>
<name>A0ACA9P2I0_9GLOM</name>
<keyword evidence="2" id="KW-1185">Reference proteome</keyword>
<sequence length="113" mass="12416">MPYYLGLIGIVSIEGKIKDEYPLVQSRCHYNIVDVYSIAELVQDYHSSAPISRDVEYVFPLPPGAAVCSFKAVIDDTKTIKGVVKEKGEAKTEYKAAVAQGKTAGLLEQEHPD</sequence>
<comment type="caution">
    <text evidence="1">The sequence shown here is derived from an EMBL/GenBank/DDBJ whole genome shotgun (WGS) entry which is preliminary data.</text>
</comment>
<accession>A0ACA9P2I0</accession>
<dbReference type="Proteomes" id="UP000789525">
    <property type="component" value="Unassembled WGS sequence"/>
</dbReference>
<feature type="non-terminal residue" evidence="1">
    <location>
        <position position="113"/>
    </location>
</feature>
<evidence type="ECO:0000313" key="1">
    <source>
        <dbReference type="EMBL" id="CAG8687117.1"/>
    </source>
</evidence>
<gene>
    <name evidence="1" type="ORF">ACOLOM_LOCUS9652</name>
</gene>